<evidence type="ECO:0000313" key="2">
    <source>
        <dbReference type="Proteomes" id="UP000724584"/>
    </source>
</evidence>
<accession>A0ACB7P7U4</accession>
<name>A0ACB7P7U4_9PEZI</name>
<evidence type="ECO:0000313" key="1">
    <source>
        <dbReference type="EMBL" id="KAH6632143.1"/>
    </source>
</evidence>
<keyword evidence="1" id="KW-0378">Hydrolase</keyword>
<protein>
    <submittedName>
        <fullName evidence="1">Alpha/Beta hydrolase protein</fullName>
    </submittedName>
</protein>
<organism evidence="1 2">
    <name type="scientific">Chaetomium tenue</name>
    <dbReference type="NCBI Taxonomy" id="1854479"/>
    <lineage>
        <taxon>Eukaryota</taxon>
        <taxon>Fungi</taxon>
        <taxon>Dikarya</taxon>
        <taxon>Ascomycota</taxon>
        <taxon>Pezizomycotina</taxon>
        <taxon>Sordariomycetes</taxon>
        <taxon>Sordariomycetidae</taxon>
        <taxon>Sordariales</taxon>
        <taxon>Chaetomiaceae</taxon>
        <taxon>Chaetomium</taxon>
    </lineage>
</organism>
<comment type="caution">
    <text evidence="1">The sequence shown here is derived from an EMBL/GenBank/DDBJ whole genome shotgun (WGS) entry which is preliminary data.</text>
</comment>
<sequence>MVDYPEVRAKVAADFETRFDRVDATYKTVNNTALQAAIFVPKTISSLTEATTAPVLVHFHGGGLITGAAPDLLFLVDWVRDLAHTTRAIFLSPHYRLAPETPATSILDDIADFWAWVHSPHLRTTLTTHWPHLTPNLTRLAAVGESAGGYLALQSALQLNHVARLRAVIAQYPGIFPDLAAFNPRPVAPDRALDAVVEGYVKGLRPGVVRVSTAWPGLGEVTMAAMRNGLMRRLFGEDGEGRLTLGYALERAEEVPPVMWVIQGGEDGLVAKGAADELVERVRRERPRAVVRYTVREGDHGFDAGSSLGDEWVAEGVEFVKGYWLK</sequence>
<dbReference type="EMBL" id="JAGIZQ010000004">
    <property type="protein sequence ID" value="KAH6632143.1"/>
    <property type="molecule type" value="Genomic_DNA"/>
</dbReference>
<dbReference type="Proteomes" id="UP000724584">
    <property type="component" value="Unassembled WGS sequence"/>
</dbReference>
<reference evidence="1 2" key="1">
    <citation type="journal article" date="2021" name="Nat. Commun.">
        <title>Genetic determinants of endophytism in the Arabidopsis root mycobiome.</title>
        <authorList>
            <person name="Mesny F."/>
            <person name="Miyauchi S."/>
            <person name="Thiergart T."/>
            <person name="Pickel B."/>
            <person name="Atanasova L."/>
            <person name="Karlsson M."/>
            <person name="Huettel B."/>
            <person name="Barry K.W."/>
            <person name="Haridas S."/>
            <person name="Chen C."/>
            <person name="Bauer D."/>
            <person name="Andreopoulos W."/>
            <person name="Pangilinan J."/>
            <person name="LaButti K."/>
            <person name="Riley R."/>
            <person name="Lipzen A."/>
            <person name="Clum A."/>
            <person name="Drula E."/>
            <person name="Henrissat B."/>
            <person name="Kohler A."/>
            <person name="Grigoriev I.V."/>
            <person name="Martin F.M."/>
            <person name="Hacquard S."/>
        </authorList>
    </citation>
    <scope>NUCLEOTIDE SEQUENCE [LARGE SCALE GENOMIC DNA]</scope>
    <source>
        <strain evidence="1 2">MPI-SDFR-AT-0079</strain>
    </source>
</reference>
<proteinExistence type="predicted"/>
<gene>
    <name evidence="1" type="ORF">F5144DRAFT_649629</name>
</gene>
<keyword evidence="2" id="KW-1185">Reference proteome</keyword>